<gene>
    <name evidence="2" type="ORF">ENS31_04955</name>
</gene>
<evidence type="ECO:0000313" key="2">
    <source>
        <dbReference type="EMBL" id="HFI90867.1"/>
    </source>
</evidence>
<dbReference type="Gene3D" id="2.50.20.10">
    <property type="entry name" value="Lipoprotein localisation LolA/LolB/LppX"/>
    <property type="match status" value="1"/>
</dbReference>
<protein>
    <submittedName>
        <fullName evidence="2">DUF4292 domain-containing protein</fullName>
    </submittedName>
</protein>
<organism evidence="2">
    <name type="scientific">Ignavibacterium album</name>
    <dbReference type="NCBI Taxonomy" id="591197"/>
    <lineage>
        <taxon>Bacteria</taxon>
        <taxon>Pseudomonadati</taxon>
        <taxon>Ignavibacteriota</taxon>
        <taxon>Ignavibacteria</taxon>
        <taxon>Ignavibacteriales</taxon>
        <taxon>Ignavibacteriaceae</taxon>
        <taxon>Ignavibacterium</taxon>
    </lineage>
</organism>
<comment type="caution">
    <text evidence="2">The sequence shown here is derived from an EMBL/GenBank/DDBJ whole genome shotgun (WGS) entry which is preliminary data.</text>
</comment>
<feature type="signal peptide" evidence="1">
    <location>
        <begin position="1"/>
        <end position="18"/>
    </location>
</feature>
<evidence type="ECO:0000256" key="1">
    <source>
        <dbReference type="SAM" id="SignalP"/>
    </source>
</evidence>
<keyword evidence="1" id="KW-0732">Signal</keyword>
<dbReference type="EMBL" id="DSUJ01000008">
    <property type="protein sequence ID" value="HFI90867.1"/>
    <property type="molecule type" value="Genomic_DNA"/>
</dbReference>
<proteinExistence type="predicted"/>
<feature type="chain" id="PRO_5030790634" evidence="1">
    <location>
        <begin position="19"/>
        <end position="262"/>
    </location>
</feature>
<name>A0A7V2ZJ14_9BACT</name>
<dbReference type="Pfam" id="PF14125">
    <property type="entry name" value="DUF4292"/>
    <property type="match status" value="1"/>
</dbReference>
<sequence length="262" mass="29661">MKKILLSFLFILSLLELGFTGCVPSQPTEEVEILSSDRLINRLEANRRRIRNFEGQGTITVNSSTLQTSATFRVVMIKPDSVYITFYGPFGIELAQAVATNSDFVFYDALQNTAYAGKSDSDALQNIFRINLSFGDIVDAFTGSVNLSSNLYKSPDKFEVIYDKYILTYINPENSLAAVYKIDIRRLGITDYTLKSDDGAINLEGKYSDFQIVENVAIPYKISIMNRADNQKIDVEYRKISVNKKEIMIDFKIPDDATIIKW</sequence>
<accession>A0A7V2ZJ14</accession>
<dbReference type="AlphaFoldDB" id="A0A7V2ZJ14"/>
<reference evidence="2" key="1">
    <citation type="journal article" date="2020" name="mSystems">
        <title>Genome- and Community-Level Interaction Insights into Carbon Utilization and Element Cycling Functions of Hydrothermarchaeota in Hydrothermal Sediment.</title>
        <authorList>
            <person name="Zhou Z."/>
            <person name="Liu Y."/>
            <person name="Xu W."/>
            <person name="Pan J."/>
            <person name="Luo Z.H."/>
            <person name="Li M."/>
        </authorList>
    </citation>
    <scope>NUCLEOTIDE SEQUENCE [LARGE SCALE GENOMIC DNA]</scope>
    <source>
        <strain evidence="2">SpSt-479</strain>
    </source>
</reference>
<dbReference type="InterPro" id="IPR025634">
    <property type="entry name" value="DUF4292"/>
</dbReference>